<dbReference type="Gene3D" id="3.40.50.620">
    <property type="entry name" value="HUPs"/>
    <property type="match status" value="1"/>
</dbReference>
<evidence type="ECO:0000256" key="5">
    <source>
        <dbReference type="ARBA" id="ARBA00022679"/>
    </source>
</evidence>
<evidence type="ECO:0000256" key="2">
    <source>
        <dbReference type="ARBA" id="ARBA00005019"/>
    </source>
</evidence>
<keyword evidence="4 11" id="KW-0662">Pyridine nucleotide biosynthesis</keyword>
<dbReference type="InterPro" id="IPR004821">
    <property type="entry name" value="Cyt_trans-like"/>
</dbReference>
<evidence type="ECO:0000313" key="14">
    <source>
        <dbReference type="Proteomes" id="UP001162891"/>
    </source>
</evidence>
<evidence type="ECO:0000256" key="6">
    <source>
        <dbReference type="ARBA" id="ARBA00022695"/>
    </source>
</evidence>
<proteinExistence type="inferred from homology"/>
<evidence type="ECO:0000256" key="11">
    <source>
        <dbReference type="HAMAP-Rule" id="MF_00244"/>
    </source>
</evidence>
<evidence type="ECO:0000256" key="8">
    <source>
        <dbReference type="ARBA" id="ARBA00022840"/>
    </source>
</evidence>
<feature type="domain" description="Cytidyltransferase-like" evidence="12">
    <location>
        <begin position="17"/>
        <end position="168"/>
    </location>
</feature>
<dbReference type="NCBIfam" id="TIGR00482">
    <property type="entry name" value="nicotinate (nicotinamide) nucleotide adenylyltransferase"/>
    <property type="match status" value="1"/>
</dbReference>
<comment type="similarity">
    <text evidence="3 11">Belongs to the NadD family.</text>
</comment>
<evidence type="ECO:0000256" key="4">
    <source>
        <dbReference type="ARBA" id="ARBA00022642"/>
    </source>
</evidence>
<keyword evidence="8 11" id="KW-0067">ATP-binding</keyword>
<dbReference type="EC" id="2.7.7.18" evidence="11"/>
<dbReference type="EMBL" id="AP025591">
    <property type="protein sequence ID" value="BDG01645.1"/>
    <property type="molecule type" value="Genomic_DNA"/>
</dbReference>
<gene>
    <name evidence="11 13" type="primary">nadD</name>
    <name evidence="13" type="ORF">AMOR_06410</name>
</gene>
<keyword evidence="6 11" id="KW-0548">Nucleotidyltransferase</keyword>
<evidence type="ECO:0000256" key="3">
    <source>
        <dbReference type="ARBA" id="ARBA00009014"/>
    </source>
</evidence>
<dbReference type="Pfam" id="PF01467">
    <property type="entry name" value="CTP_transf_like"/>
    <property type="match status" value="1"/>
</dbReference>
<dbReference type="Proteomes" id="UP001162891">
    <property type="component" value="Chromosome"/>
</dbReference>
<comment type="function">
    <text evidence="1 11">Catalyzes the reversible adenylation of nicotinate mononucleotide (NaMN) to nicotinic acid adenine dinucleotide (NaAD).</text>
</comment>
<dbReference type="GO" id="GO:0016779">
    <property type="term" value="F:nucleotidyltransferase activity"/>
    <property type="evidence" value="ECO:0007669"/>
    <property type="project" value="UniProtKB-KW"/>
</dbReference>
<evidence type="ECO:0000259" key="12">
    <source>
        <dbReference type="Pfam" id="PF01467"/>
    </source>
</evidence>
<dbReference type="PANTHER" id="PTHR39321:SF3">
    <property type="entry name" value="PHOSPHOPANTETHEINE ADENYLYLTRANSFERASE"/>
    <property type="match status" value="1"/>
</dbReference>
<keyword evidence="9 11" id="KW-0520">NAD</keyword>
<organism evidence="13 14">
    <name type="scientific">Anaeromyxobacter oryzae</name>
    <dbReference type="NCBI Taxonomy" id="2918170"/>
    <lineage>
        <taxon>Bacteria</taxon>
        <taxon>Pseudomonadati</taxon>
        <taxon>Myxococcota</taxon>
        <taxon>Myxococcia</taxon>
        <taxon>Myxococcales</taxon>
        <taxon>Cystobacterineae</taxon>
        <taxon>Anaeromyxobacteraceae</taxon>
        <taxon>Anaeromyxobacter</taxon>
    </lineage>
</organism>
<evidence type="ECO:0000256" key="7">
    <source>
        <dbReference type="ARBA" id="ARBA00022741"/>
    </source>
</evidence>
<evidence type="ECO:0000256" key="1">
    <source>
        <dbReference type="ARBA" id="ARBA00002324"/>
    </source>
</evidence>
<dbReference type="InterPro" id="IPR014729">
    <property type="entry name" value="Rossmann-like_a/b/a_fold"/>
</dbReference>
<sequence length="194" mass="21432">MAGPDASGGGTGREVAILGGSFNPPHVAHLMAAWWTLATQGVSEVWLLPSFRHPFGKALAPFEDRVEMCRLAARELRGVHVCTAEAELADDPLVGKTARTLEHLHAKHPAYRFALVVGADILPDTDKWYRWDRVRELARIVVVGREGYPPVPGAPDLPAISSTEIRARIARGEDVRGLVPERVRRYVEEKGLYR</sequence>
<keyword evidence="5 11" id="KW-0808">Transferase</keyword>
<dbReference type="PANTHER" id="PTHR39321">
    <property type="entry name" value="NICOTINATE-NUCLEOTIDE ADENYLYLTRANSFERASE-RELATED"/>
    <property type="match status" value="1"/>
</dbReference>
<accession>A0ABM7WQA6</accession>
<comment type="catalytic activity">
    <reaction evidence="10 11">
        <text>nicotinate beta-D-ribonucleotide + ATP + H(+) = deamido-NAD(+) + diphosphate</text>
        <dbReference type="Rhea" id="RHEA:22860"/>
        <dbReference type="ChEBI" id="CHEBI:15378"/>
        <dbReference type="ChEBI" id="CHEBI:30616"/>
        <dbReference type="ChEBI" id="CHEBI:33019"/>
        <dbReference type="ChEBI" id="CHEBI:57502"/>
        <dbReference type="ChEBI" id="CHEBI:58437"/>
        <dbReference type="EC" id="2.7.7.18"/>
    </reaction>
</comment>
<evidence type="ECO:0000313" key="13">
    <source>
        <dbReference type="EMBL" id="BDG01645.1"/>
    </source>
</evidence>
<reference evidence="14" key="1">
    <citation type="journal article" date="2022" name="Int. J. Syst. Evol. Microbiol.">
        <title>Anaeromyxobacter oryzae sp. nov., Anaeromyxobacter diazotrophicus sp. nov. and Anaeromyxobacter paludicola sp. nov., isolated from paddy soils.</title>
        <authorList>
            <person name="Itoh H."/>
            <person name="Xu Z."/>
            <person name="Mise K."/>
            <person name="Masuda Y."/>
            <person name="Ushijima N."/>
            <person name="Hayakawa C."/>
            <person name="Shiratori Y."/>
            <person name="Senoo K."/>
        </authorList>
    </citation>
    <scope>NUCLEOTIDE SEQUENCE [LARGE SCALE GENOMIC DNA]</scope>
    <source>
        <strain evidence="14">Red232</strain>
    </source>
</reference>
<dbReference type="SUPFAM" id="SSF52374">
    <property type="entry name" value="Nucleotidylyl transferase"/>
    <property type="match status" value="1"/>
</dbReference>
<dbReference type="HAMAP" id="MF_00244">
    <property type="entry name" value="NaMN_adenylyltr"/>
    <property type="match status" value="1"/>
</dbReference>
<keyword evidence="7 11" id="KW-0547">Nucleotide-binding</keyword>
<evidence type="ECO:0000256" key="10">
    <source>
        <dbReference type="ARBA" id="ARBA00048721"/>
    </source>
</evidence>
<dbReference type="CDD" id="cd02165">
    <property type="entry name" value="NMNAT"/>
    <property type="match status" value="1"/>
</dbReference>
<name>A0ABM7WQA6_9BACT</name>
<evidence type="ECO:0000256" key="9">
    <source>
        <dbReference type="ARBA" id="ARBA00023027"/>
    </source>
</evidence>
<comment type="pathway">
    <text evidence="2 11">Cofactor biosynthesis; NAD(+) biosynthesis; deamido-NAD(+) from nicotinate D-ribonucleotide: step 1/1.</text>
</comment>
<protein>
    <recommendedName>
        <fullName evidence="11">Probable nicotinate-nucleotide adenylyltransferase</fullName>
        <ecNumber evidence="11">2.7.7.18</ecNumber>
    </recommendedName>
    <alternativeName>
        <fullName evidence="11">Deamido-NAD(+) diphosphorylase</fullName>
    </alternativeName>
    <alternativeName>
        <fullName evidence="11">Deamido-NAD(+) pyrophosphorylase</fullName>
    </alternativeName>
    <alternativeName>
        <fullName evidence="11">Nicotinate mononucleotide adenylyltransferase</fullName>
        <shortName evidence="11">NaMN adenylyltransferase</shortName>
    </alternativeName>
</protein>
<dbReference type="RefSeq" id="WP_248358368.1">
    <property type="nucleotide sequence ID" value="NZ_AP025591.1"/>
</dbReference>
<dbReference type="InterPro" id="IPR005248">
    <property type="entry name" value="NadD/NMNAT"/>
</dbReference>
<keyword evidence="14" id="KW-1185">Reference proteome</keyword>